<dbReference type="GO" id="GO:0005886">
    <property type="term" value="C:plasma membrane"/>
    <property type="evidence" value="ECO:0007669"/>
    <property type="project" value="UniProtKB-SubCell"/>
</dbReference>
<evidence type="ECO:0000256" key="5">
    <source>
        <dbReference type="ARBA" id="ARBA00022692"/>
    </source>
</evidence>
<dbReference type="RefSeq" id="WP_092722499.1">
    <property type="nucleotide sequence ID" value="NZ_FNGW01000001.1"/>
</dbReference>
<keyword evidence="7 8" id="KW-0472">Membrane</keyword>
<gene>
    <name evidence="10" type="ORF">SAMN04515677_101493</name>
</gene>
<feature type="transmembrane region" description="Helical" evidence="9">
    <location>
        <begin position="138"/>
        <end position="164"/>
    </location>
</feature>
<dbReference type="GO" id="GO:0015225">
    <property type="term" value="F:biotin transmembrane transporter activity"/>
    <property type="evidence" value="ECO:0007669"/>
    <property type="project" value="UniProtKB-UniRule"/>
</dbReference>
<keyword evidence="5 9" id="KW-0812">Transmembrane</keyword>
<evidence type="ECO:0000313" key="10">
    <source>
        <dbReference type="EMBL" id="SDL32037.1"/>
    </source>
</evidence>
<keyword evidence="6 9" id="KW-1133">Transmembrane helix</keyword>
<keyword evidence="4 8" id="KW-1003">Cell membrane</keyword>
<dbReference type="PANTHER" id="PTHR34295:SF4">
    <property type="entry name" value="BIOTIN TRANSPORTER BIOY-RELATED"/>
    <property type="match status" value="1"/>
</dbReference>
<protein>
    <recommendedName>
        <fullName evidence="8">Biotin transporter</fullName>
    </recommendedName>
</protein>
<keyword evidence="3 8" id="KW-0813">Transport</keyword>
<dbReference type="Proteomes" id="UP000199068">
    <property type="component" value="Unassembled WGS sequence"/>
</dbReference>
<dbReference type="PANTHER" id="PTHR34295">
    <property type="entry name" value="BIOTIN TRANSPORTER BIOY"/>
    <property type="match status" value="1"/>
</dbReference>
<proteinExistence type="inferred from homology"/>
<feature type="transmembrane region" description="Helical" evidence="9">
    <location>
        <begin position="78"/>
        <end position="101"/>
    </location>
</feature>
<reference evidence="10 11" key="1">
    <citation type="submission" date="2016-10" db="EMBL/GenBank/DDBJ databases">
        <authorList>
            <person name="de Groot N.N."/>
        </authorList>
    </citation>
    <scope>NUCLEOTIDE SEQUENCE [LARGE SCALE GENOMIC DNA]</scope>
    <source>
        <strain evidence="10 11">DSM 797</strain>
    </source>
</reference>
<dbReference type="EMBL" id="FNGW01000001">
    <property type="protein sequence ID" value="SDL32037.1"/>
    <property type="molecule type" value="Genomic_DNA"/>
</dbReference>
<sequence length="177" mass="18797">MKTKDLVICSLFAAITAVLAQISIPFPGGVPLTMQTLAVSLAGILLGSKKGFISLIIYTLLGAVGLPVFAQFSGGIQIVLGPTGGFILSFPIMAFLIGFICERSNNKFMIFVAMILGSIVNYTIGTMLFAFIMKTTIMSAFIACVAPFIFTGIVKAFLATIIGIKLKENRSMQGVLN</sequence>
<dbReference type="STRING" id="1121325.SAMN04515677_101493"/>
<accession>A0A1G9J3E4</accession>
<dbReference type="Pfam" id="PF02632">
    <property type="entry name" value="BioY"/>
    <property type="match status" value="1"/>
</dbReference>
<comment type="similarity">
    <text evidence="2 8">Belongs to the BioY family.</text>
</comment>
<feature type="transmembrane region" description="Helical" evidence="9">
    <location>
        <begin position="108"/>
        <end position="132"/>
    </location>
</feature>
<dbReference type="InterPro" id="IPR003784">
    <property type="entry name" value="BioY"/>
</dbReference>
<evidence type="ECO:0000256" key="6">
    <source>
        <dbReference type="ARBA" id="ARBA00022989"/>
    </source>
</evidence>
<feature type="transmembrane region" description="Helical" evidence="9">
    <location>
        <begin position="55"/>
        <end position="72"/>
    </location>
</feature>
<evidence type="ECO:0000256" key="2">
    <source>
        <dbReference type="ARBA" id="ARBA00010692"/>
    </source>
</evidence>
<evidence type="ECO:0000256" key="1">
    <source>
        <dbReference type="ARBA" id="ARBA00004651"/>
    </source>
</evidence>
<organism evidence="10 11">
    <name type="scientific">Romboutsia lituseburensis DSM 797</name>
    <dbReference type="NCBI Taxonomy" id="1121325"/>
    <lineage>
        <taxon>Bacteria</taxon>
        <taxon>Bacillati</taxon>
        <taxon>Bacillota</taxon>
        <taxon>Clostridia</taxon>
        <taxon>Peptostreptococcales</taxon>
        <taxon>Peptostreptococcaceae</taxon>
        <taxon>Romboutsia</taxon>
    </lineage>
</organism>
<evidence type="ECO:0000256" key="4">
    <source>
        <dbReference type="ARBA" id="ARBA00022475"/>
    </source>
</evidence>
<dbReference type="PIRSF" id="PIRSF016661">
    <property type="entry name" value="BioY"/>
    <property type="match status" value="1"/>
</dbReference>
<evidence type="ECO:0000256" key="9">
    <source>
        <dbReference type="SAM" id="Phobius"/>
    </source>
</evidence>
<keyword evidence="11" id="KW-1185">Reference proteome</keyword>
<name>A0A1G9J3E4_9FIRM</name>
<dbReference type="Gene3D" id="1.10.1760.20">
    <property type="match status" value="1"/>
</dbReference>
<evidence type="ECO:0000256" key="7">
    <source>
        <dbReference type="ARBA" id="ARBA00023136"/>
    </source>
</evidence>
<comment type="subcellular location">
    <subcellularLocation>
        <location evidence="1 8">Cell membrane</location>
        <topology evidence="1 8">Multi-pass membrane protein</topology>
    </subcellularLocation>
</comment>
<evidence type="ECO:0000313" key="11">
    <source>
        <dbReference type="Proteomes" id="UP000199068"/>
    </source>
</evidence>
<dbReference type="AlphaFoldDB" id="A0A1G9J3E4"/>
<evidence type="ECO:0000256" key="8">
    <source>
        <dbReference type="PIRNR" id="PIRNR016661"/>
    </source>
</evidence>
<evidence type="ECO:0000256" key="3">
    <source>
        <dbReference type="ARBA" id="ARBA00022448"/>
    </source>
</evidence>